<evidence type="ECO:0000313" key="3">
    <source>
        <dbReference type="Proteomes" id="UP000280696"/>
    </source>
</evidence>
<gene>
    <name evidence="2" type="ORF">D7V94_19385</name>
</gene>
<evidence type="ECO:0000256" key="1">
    <source>
        <dbReference type="SAM" id="Phobius"/>
    </source>
</evidence>
<dbReference type="RefSeq" id="WP_120471964.1">
    <property type="nucleotide sequence ID" value="NZ_RAYQ01000028.1"/>
</dbReference>
<proteinExistence type="predicted"/>
<feature type="transmembrane region" description="Helical" evidence="1">
    <location>
        <begin position="6"/>
        <end position="26"/>
    </location>
</feature>
<comment type="caution">
    <text evidence="2">The sequence shown here is derived from an EMBL/GenBank/DDBJ whole genome shotgun (WGS) entry which is preliminary data.</text>
</comment>
<keyword evidence="1" id="KW-1133">Transmembrane helix</keyword>
<feature type="transmembrane region" description="Helical" evidence="1">
    <location>
        <begin position="87"/>
        <end position="108"/>
    </location>
</feature>
<sequence length="125" mass="14669">MWFWWFIFVCDLLIPVIMIIAGNMMWKHAPKKINGIIGYRTARSMKNIDTWKFAQEHCGRLWWKIGWVILMPSVVIHFPFYHSSENIIGTVAAILCTIQCLILVLAIFPTEQALKRTFTEEGVRR</sequence>
<dbReference type="Pfam" id="PF13630">
    <property type="entry name" value="SdpI"/>
    <property type="match status" value="1"/>
</dbReference>
<reference evidence="2 3" key="1">
    <citation type="submission" date="2018-09" db="EMBL/GenBank/DDBJ databases">
        <title>Murine metabolic-syndrome-specific gut microbial biobank.</title>
        <authorList>
            <person name="Liu C."/>
        </authorList>
    </citation>
    <scope>NUCLEOTIDE SEQUENCE [LARGE SCALE GENOMIC DNA]</scope>
    <source>
        <strain evidence="2 3">0.1xD8-82</strain>
    </source>
</reference>
<evidence type="ECO:0000313" key="2">
    <source>
        <dbReference type="EMBL" id="RKI88400.1"/>
    </source>
</evidence>
<feature type="transmembrane region" description="Helical" evidence="1">
    <location>
        <begin position="61"/>
        <end position="81"/>
    </location>
</feature>
<organism evidence="2 3">
    <name type="scientific">Parablautia intestinalis</name>
    <dbReference type="NCBI Taxonomy" id="2320100"/>
    <lineage>
        <taxon>Bacteria</taxon>
        <taxon>Bacillati</taxon>
        <taxon>Bacillota</taxon>
        <taxon>Clostridia</taxon>
        <taxon>Lachnospirales</taxon>
        <taxon>Lachnospiraceae</taxon>
        <taxon>Parablautia</taxon>
    </lineage>
</organism>
<dbReference type="Proteomes" id="UP000280696">
    <property type="component" value="Unassembled WGS sequence"/>
</dbReference>
<protein>
    <submittedName>
        <fullName evidence="2">SdpI family protein</fullName>
    </submittedName>
</protein>
<dbReference type="InterPro" id="IPR025962">
    <property type="entry name" value="SdpI/YhfL"/>
</dbReference>
<name>A0A3A9A9I1_9FIRM</name>
<dbReference type="OrthoDB" id="3173919at2"/>
<keyword evidence="3" id="KW-1185">Reference proteome</keyword>
<keyword evidence="1" id="KW-0812">Transmembrane</keyword>
<dbReference type="AlphaFoldDB" id="A0A3A9A9I1"/>
<accession>A0A3A9A9I1</accession>
<keyword evidence="1" id="KW-0472">Membrane</keyword>
<dbReference type="EMBL" id="RAYQ01000028">
    <property type="protein sequence ID" value="RKI88400.1"/>
    <property type="molecule type" value="Genomic_DNA"/>
</dbReference>